<feature type="transmembrane region" description="Helical" evidence="1">
    <location>
        <begin position="99"/>
        <end position="124"/>
    </location>
</feature>
<organism evidence="4 5">
    <name type="scientific">Rotaria sordida</name>
    <dbReference type="NCBI Taxonomy" id="392033"/>
    <lineage>
        <taxon>Eukaryota</taxon>
        <taxon>Metazoa</taxon>
        <taxon>Spiralia</taxon>
        <taxon>Gnathifera</taxon>
        <taxon>Rotifera</taxon>
        <taxon>Eurotatoria</taxon>
        <taxon>Bdelloidea</taxon>
        <taxon>Philodinida</taxon>
        <taxon>Philodinidae</taxon>
        <taxon>Rotaria</taxon>
    </lineage>
</organism>
<dbReference type="EMBL" id="CAJNOL010000071">
    <property type="protein sequence ID" value="CAF0814866.1"/>
    <property type="molecule type" value="Genomic_DNA"/>
</dbReference>
<gene>
    <name evidence="3" type="ORF">JXQ802_LOCUS4899</name>
    <name evidence="4" type="ORF">JXQ802_LOCUS4961</name>
    <name evidence="2" type="ORF">PYM288_LOCUS1215</name>
</gene>
<dbReference type="EMBL" id="CAJNOL010000072">
    <property type="protein sequence ID" value="CAF0816194.1"/>
    <property type="molecule type" value="Genomic_DNA"/>
</dbReference>
<feature type="transmembrane region" description="Helical" evidence="1">
    <location>
        <begin position="65"/>
        <end position="87"/>
    </location>
</feature>
<dbReference type="AlphaFoldDB" id="A0A813TZG2"/>
<keyword evidence="1" id="KW-0472">Membrane</keyword>
<feature type="transmembrane region" description="Helical" evidence="1">
    <location>
        <begin position="12"/>
        <end position="39"/>
    </location>
</feature>
<dbReference type="Proteomes" id="UP000663854">
    <property type="component" value="Unassembled WGS sequence"/>
</dbReference>
<keyword evidence="1" id="KW-0812">Transmembrane</keyword>
<dbReference type="Proteomes" id="UP000663870">
    <property type="component" value="Unassembled WGS sequence"/>
</dbReference>
<dbReference type="EMBL" id="CAJNOH010000006">
    <property type="protein sequence ID" value="CAF0735135.1"/>
    <property type="molecule type" value="Genomic_DNA"/>
</dbReference>
<feature type="transmembrane region" description="Helical" evidence="1">
    <location>
        <begin position="158"/>
        <end position="179"/>
    </location>
</feature>
<sequence length="239" mass="26353">MAKEQMVATLDYGYLSTPVGILNIAEIVALIAALISVAFTSRSFCELADNLKWVYPDLNTLTVRYVFQSFAILCLTITIIILVMHIYGIRFSGKNFAYLNQICLILNIIMGLMMISIGICAALWEDKLRRTPGIIRRGYFLNRYQTVFGEVTHPRPGAAAAAATFALIAGILFIIEACIRPMLSTGATRVPTHSSDRPSYTVAVSTQHPPVNISNSGERIIPIEKTTTTTTTTTLPYRV</sequence>
<evidence type="ECO:0000313" key="2">
    <source>
        <dbReference type="EMBL" id="CAF0735135.1"/>
    </source>
</evidence>
<reference evidence="4" key="1">
    <citation type="submission" date="2021-02" db="EMBL/GenBank/DDBJ databases">
        <authorList>
            <person name="Nowell W R."/>
        </authorList>
    </citation>
    <scope>NUCLEOTIDE SEQUENCE</scope>
</reference>
<keyword evidence="1" id="KW-1133">Transmembrane helix</keyword>
<keyword evidence="5" id="KW-1185">Reference proteome</keyword>
<name>A0A813TZG2_9BILA</name>
<comment type="caution">
    <text evidence="4">The sequence shown here is derived from an EMBL/GenBank/DDBJ whole genome shotgun (WGS) entry which is preliminary data.</text>
</comment>
<accession>A0A813TZG2</accession>
<evidence type="ECO:0000313" key="4">
    <source>
        <dbReference type="EMBL" id="CAF0816194.1"/>
    </source>
</evidence>
<protein>
    <submittedName>
        <fullName evidence="4">Uncharacterized protein</fullName>
    </submittedName>
</protein>
<evidence type="ECO:0000313" key="5">
    <source>
        <dbReference type="Proteomes" id="UP000663870"/>
    </source>
</evidence>
<evidence type="ECO:0000256" key="1">
    <source>
        <dbReference type="SAM" id="Phobius"/>
    </source>
</evidence>
<proteinExistence type="predicted"/>
<evidence type="ECO:0000313" key="3">
    <source>
        <dbReference type="EMBL" id="CAF0814866.1"/>
    </source>
</evidence>